<dbReference type="NCBIfam" id="TIGR01883">
    <property type="entry name" value="PepT-like"/>
    <property type="match status" value="1"/>
</dbReference>
<dbReference type="SUPFAM" id="SSF55031">
    <property type="entry name" value="Bacterial exopeptidase dimerisation domain"/>
    <property type="match status" value="1"/>
</dbReference>
<evidence type="ECO:0000313" key="10">
    <source>
        <dbReference type="EMBL" id="KKQ94155.1"/>
    </source>
</evidence>
<keyword evidence="2" id="KW-0645">Protease</keyword>
<dbReference type="AlphaFoldDB" id="A0A0G0M1I3"/>
<dbReference type="Gene3D" id="3.30.70.360">
    <property type="match status" value="1"/>
</dbReference>
<dbReference type="InterPro" id="IPR011650">
    <property type="entry name" value="Peptidase_M20_dimer"/>
</dbReference>
<dbReference type="InterPro" id="IPR008007">
    <property type="entry name" value="Peptidase_M42"/>
</dbReference>
<keyword evidence="4" id="KW-0378">Hydrolase</keyword>
<evidence type="ECO:0000313" key="11">
    <source>
        <dbReference type="Proteomes" id="UP000034207"/>
    </source>
</evidence>
<comment type="cofactor">
    <cofactor evidence="1">
        <name>Zn(2+)</name>
        <dbReference type="ChEBI" id="CHEBI:29105"/>
    </cofactor>
</comment>
<comment type="caution">
    <text evidence="10">The sequence shown here is derived from an EMBL/GenBank/DDBJ whole genome shotgun (WGS) entry which is preliminary data.</text>
</comment>
<dbReference type="GO" id="GO:0046872">
    <property type="term" value="F:metal ion binding"/>
    <property type="evidence" value="ECO:0007669"/>
    <property type="project" value="UniProtKB-UniRule"/>
</dbReference>
<dbReference type="EMBL" id="LBVV01000012">
    <property type="protein sequence ID" value="KKQ94155.1"/>
    <property type="molecule type" value="Genomic_DNA"/>
</dbReference>
<keyword evidence="6" id="KW-0482">Metalloprotease</keyword>
<keyword evidence="5" id="KW-0862">Zinc</keyword>
<evidence type="ECO:0000256" key="6">
    <source>
        <dbReference type="ARBA" id="ARBA00023049"/>
    </source>
</evidence>
<proteinExistence type="inferred from homology"/>
<evidence type="ECO:0000256" key="8">
    <source>
        <dbReference type="PIRSR" id="PIRSR001123-2"/>
    </source>
</evidence>
<dbReference type="Proteomes" id="UP000034207">
    <property type="component" value="Unassembled WGS sequence"/>
</dbReference>
<evidence type="ECO:0000256" key="7">
    <source>
        <dbReference type="PIRNR" id="PIRNR001123"/>
    </source>
</evidence>
<feature type="domain" description="Peptidase M20 dimerisation" evidence="9">
    <location>
        <begin position="165"/>
        <end position="261"/>
    </location>
</feature>
<dbReference type="PROSITE" id="PS00758">
    <property type="entry name" value="ARGE_DAPE_CPG2_1"/>
    <property type="match status" value="1"/>
</dbReference>
<sequence>MINKERLTQNFLKLVQIDSESGEEENIISYLKDELKRLGFNSEIDKTGNLVGCNSNEPKLLLLAHVDTVKPGKKIKPIVTEDGIVKTDGSTILGGDNKSGIAAILEILEQINENNIKANLEIAFTVQEETGLIGSANLDVSKIKSKNAINLDGKFGNVDSTEPAIMQFDIVINGKAAHAGLAPENGIDAVKIAANAISEMELGRIDDETTANVGLIKGGAARNIVPEKIIIEAEVRSRNDEKFKKVCEHTKKVFETATKEYGGKIEINCMQRSRIYSLSRDQYIVDVIIKSFQKNGREANFIPSGGITDANNMNYFGIQCVTAGVGGENIHSTEETLKIDDLILGTQIIYDAVKEIAI</sequence>
<dbReference type="STRING" id="1618345.UT18_C0012G0007"/>
<gene>
    <name evidence="10" type="ORF">UT18_C0012G0007</name>
</gene>
<evidence type="ECO:0000256" key="5">
    <source>
        <dbReference type="ARBA" id="ARBA00022833"/>
    </source>
</evidence>
<evidence type="ECO:0000256" key="2">
    <source>
        <dbReference type="ARBA" id="ARBA00022670"/>
    </source>
</evidence>
<accession>A0A0G0M1I3</accession>
<feature type="binding site" evidence="8">
    <location>
        <position position="65"/>
    </location>
    <ligand>
        <name>Zn(2+)</name>
        <dbReference type="ChEBI" id="CHEBI:29105"/>
        <label>1</label>
    </ligand>
</feature>
<evidence type="ECO:0000256" key="1">
    <source>
        <dbReference type="ARBA" id="ARBA00001947"/>
    </source>
</evidence>
<keyword evidence="3 8" id="KW-0479">Metal-binding</keyword>
<comment type="similarity">
    <text evidence="7">Belongs to the peptidase M42 family.</text>
</comment>
<protein>
    <submittedName>
        <fullName evidence="10">Peptidase T-like protein</fullName>
    </submittedName>
</protein>
<dbReference type="GO" id="GO:0008237">
    <property type="term" value="F:metallopeptidase activity"/>
    <property type="evidence" value="ECO:0007669"/>
    <property type="project" value="UniProtKB-KW"/>
</dbReference>
<dbReference type="InterPro" id="IPR036264">
    <property type="entry name" value="Bact_exopeptidase_dim_dom"/>
</dbReference>
<reference evidence="10 11" key="1">
    <citation type="journal article" date="2015" name="Nature">
        <title>rRNA introns, odd ribosomes, and small enigmatic genomes across a large radiation of phyla.</title>
        <authorList>
            <person name="Brown C.T."/>
            <person name="Hug L.A."/>
            <person name="Thomas B.C."/>
            <person name="Sharon I."/>
            <person name="Castelle C.J."/>
            <person name="Singh A."/>
            <person name="Wilkins M.J."/>
            <person name="Williams K.H."/>
            <person name="Banfield J.F."/>
        </authorList>
    </citation>
    <scope>NUCLEOTIDE SEQUENCE [LARGE SCALE GENOMIC DNA]</scope>
</reference>
<dbReference type="Gene3D" id="3.40.630.10">
    <property type="entry name" value="Zn peptidases"/>
    <property type="match status" value="1"/>
</dbReference>
<dbReference type="PIRSF" id="PIRSF001123">
    <property type="entry name" value="PepA_GA"/>
    <property type="match status" value="1"/>
</dbReference>
<dbReference type="PANTHER" id="PTHR42994:SF2">
    <property type="entry name" value="PEPTIDASE"/>
    <property type="match status" value="1"/>
</dbReference>
<dbReference type="PANTHER" id="PTHR42994">
    <property type="entry name" value="PEPTIDASE T"/>
    <property type="match status" value="1"/>
</dbReference>
<dbReference type="GO" id="GO:0004177">
    <property type="term" value="F:aminopeptidase activity"/>
    <property type="evidence" value="ECO:0007669"/>
    <property type="project" value="UniProtKB-UniRule"/>
</dbReference>
<name>A0A0G0M1I3_UNCC2</name>
<dbReference type="Pfam" id="PF07687">
    <property type="entry name" value="M20_dimer"/>
    <property type="match status" value="1"/>
</dbReference>
<evidence type="ECO:0000259" key="9">
    <source>
        <dbReference type="Pfam" id="PF07687"/>
    </source>
</evidence>
<dbReference type="InterPro" id="IPR010162">
    <property type="entry name" value="PepT-like"/>
</dbReference>
<comment type="cofactor">
    <cofactor evidence="8">
        <name>a divalent metal cation</name>
        <dbReference type="ChEBI" id="CHEBI:60240"/>
    </cofactor>
    <text evidence="8">Binds 2 divalent metal cations per subunit.</text>
</comment>
<dbReference type="SUPFAM" id="SSF53187">
    <property type="entry name" value="Zn-dependent exopeptidases"/>
    <property type="match status" value="1"/>
</dbReference>
<organism evidence="10 11">
    <name type="scientific">candidate division CPR2 bacterium GW2011_GWC2_39_10</name>
    <dbReference type="NCBI Taxonomy" id="1618345"/>
    <lineage>
        <taxon>Bacteria</taxon>
        <taxon>Bacteria division CPR2</taxon>
    </lineage>
</organism>
<dbReference type="GO" id="GO:0006508">
    <property type="term" value="P:proteolysis"/>
    <property type="evidence" value="ECO:0007669"/>
    <property type="project" value="UniProtKB-KW"/>
</dbReference>
<dbReference type="Pfam" id="PF01546">
    <property type="entry name" value="Peptidase_M20"/>
    <property type="match status" value="1"/>
</dbReference>
<dbReference type="InterPro" id="IPR002933">
    <property type="entry name" value="Peptidase_M20"/>
</dbReference>
<evidence type="ECO:0000256" key="3">
    <source>
        <dbReference type="ARBA" id="ARBA00022723"/>
    </source>
</evidence>
<evidence type="ECO:0000256" key="4">
    <source>
        <dbReference type="ARBA" id="ARBA00022801"/>
    </source>
</evidence>
<dbReference type="InterPro" id="IPR001261">
    <property type="entry name" value="ArgE/DapE_CS"/>
</dbReference>